<dbReference type="GO" id="GO:0015171">
    <property type="term" value="F:amino acid transmembrane transporter activity"/>
    <property type="evidence" value="ECO:0007669"/>
    <property type="project" value="TreeGrafter"/>
</dbReference>
<dbReference type="PANTHER" id="PTHR30086:SF20">
    <property type="entry name" value="ARGININE EXPORTER PROTEIN ARGO-RELATED"/>
    <property type="match status" value="1"/>
</dbReference>
<evidence type="ECO:0000256" key="1">
    <source>
        <dbReference type="ARBA" id="ARBA00004651"/>
    </source>
</evidence>
<evidence type="ECO:0000313" key="8">
    <source>
        <dbReference type="Proteomes" id="UP000295611"/>
    </source>
</evidence>
<dbReference type="Pfam" id="PF01810">
    <property type="entry name" value="LysE"/>
    <property type="match status" value="1"/>
</dbReference>
<name>A0A4R7B9K4_9NEIS</name>
<gene>
    <name evidence="7" type="ORF">DFP86_103217</name>
</gene>
<organism evidence="7 8">
    <name type="scientific">Paludibacterium purpuratum</name>
    <dbReference type="NCBI Taxonomy" id="1144873"/>
    <lineage>
        <taxon>Bacteria</taxon>
        <taxon>Pseudomonadati</taxon>
        <taxon>Pseudomonadota</taxon>
        <taxon>Betaproteobacteria</taxon>
        <taxon>Neisseriales</taxon>
        <taxon>Chromobacteriaceae</taxon>
        <taxon>Paludibacterium</taxon>
    </lineage>
</organism>
<evidence type="ECO:0000256" key="6">
    <source>
        <dbReference type="SAM" id="Phobius"/>
    </source>
</evidence>
<dbReference type="OrthoDB" id="9784202at2"/>
<dbReference type="GO" id="GO:0005886">
    <property type="term" value="C:plasma membrane"/>
    <property type="evidence" value="ECO:0007669"/>
    <property type="project" value="UniProtKB-SubCell"/>
</dbReference>
<dbReference type="AlphaFoldDB" id="A0A4R7B9K4"/>
<feature type="transmembrane region" description="Helical" evidence="6">
    <location>
        <begin position="113"/>
        <end position="134"/>
    </location>
</feature>
<protein>
    <submittedName>
        <fullName evidence="7">Threonine/homoserine/homoserine lactone efflux protein</fullName>
    </submittedName>
</protein>
<feature type="transmembrane region" description="Helical" evidence="6">
    <location>
        <begin position="71"/>
        <end position="92"/>
    </location>
</feature>
<feature type="transmembrane region" description="Helical" evidence="6">
    <location>
        <begin position="184"/>
        <end position="208"/>
    </location>
</feature>
<keyword evidence="4 6" id="KW-1133">Transmembrane helix</keyword>
<keyword evidence="5 6" id="KW-0472">Membrane</keyword>
<feature type="transmembrane region" description="Helical" evidence="6">
    <location>
        <begin position="146"/>
        <end position="172"/>
    </location>
</feature>
<comment type="caution">
    <text evidence="7">The sequence shown here is derived from an EMBL/GenBank/DDBJ whole genome shotgun (WGS) entry which is preliminary data.</text>
</comment>
<evidence type="ECO:0000256" key="5">
    <source>
        <dbReference type="ARBA" id="ARBA00023136"/>
    </source>
</evidence>
<evidence type="ECO:0000313" key="7">
    <source>
        <dbReference type="EMBL" id="TDR81564.1"/>
    </source>
</evidence>
<feature type="transmembrane region" description="Helical" evidence="6">
    <location>
        <begin position="39"/>
        <end position="65"/>
    </location>
</feature>
<comment type="subcellular location">
    <subcellularLocation>
        <location evidence="1">Cell membrane</location>
        <topology evidence="1">Multi-pass membrane protein</topology>
    </subcellularLocation>
</comment>
<evidence type="ECO:0000256" key="3">
    <source>
        <dbReference type="ARBA" id="ARBA00022692"/>
    </source>
</evidence>
<dbReference type="Proteomes" id="UP000295611">
    <property type="component" value="Unassembled WGS sequence"/>
</dbReference>
<sequence>MSEYANLWLYFLLVFGVIILPGMDMAFVMSSSMTGGRRVGLVAVAGIVAGGICHMLIAATGLSVLLKLVPATFLILLFAGAIYIAWIGWSLLHTRSLASSVATRGARTARQGFFGAMATCLLNPKAYLFMLAIFPQFVRADRGPIWMQASVLSLITAATQVAVYGSLALLAAQAMKTLADKPKAGAYAARGVGLMLILASVVTVWSGIRSL</sequence>
<dbReference type="RefSeq" id="WP_133678929.1">
    <property type="nucleotide sequence ID" value="NZ_SNZP01000003.1"/>
</dbReference>
<dbReference type="EMBL" id="SNZP01000003">
    <property type="protein sequence ID" value="TDR81564.1"/>
    <property type="molecule type" value="Genomic_DNA"/>
</dbReference>
<evidence type="ECO:0000256" key="2">
    <source>
        <dbReference type="ARBA" id="ARBA00022475"/>
    </source>
</evidence>
<dbReference type="PIRSF" id="PIRSF006324">
    <property type="entry name" value="LeuE"/>
    <property type="match status" value="1"/>
</dbReference>
<keyword evidence="2" id="KW-1003">Cell membrane</keyword>
<proteinExistence type="predicted"/>
<keyword evidence="8" id="KW-1185">Reference proteome</keyword>
<feature type="transmembrane region" description="Helical" evidence="6">
    <location>
        <begin position="6"/>
        <end position="27"/>
    </location>
</feature>
<keyword evidence="3 6" id="KW-0812">Transmembrane</keyword>
<accession>A0A4R7B9K4</accession>
<dbReference type="InterPro" id="IPR001123">
    <property type="entry name" value="LeuE-type"/>
</dbReference>
<evidence type="ECO:0000256" key="4">
    <source>
        <dbReference type="ARBA" id="ARBA00022989"/>
    </source>
</evidence>
<dbReference type="PANTHER" id="PTHR30086">
    <property type="entry name" value="ARGININE EXPORTER PROTEIN ARGO"/>
    <property type="match status" value="1"/>
</dbReference>
<reference evidence="7 8" key="1">
    <citation type="submission" date="2019-03" db="EMBL/GenBank/DDBJ databases">
        <title>Genomic Encyclopedia of Type Strains, Phase III (KMG-III): the genomes of soil and plant-associated and newly described type strains.</title>
        <authorList>
            <person name="Whitman W."/>
        </authorList>
    </citation>
    <scope>NUCLEOTIDE SEQUENCE [LARGE SCALE GENOMIC DNA]</scope>
    <source>
        <strain evidence="7 8">CECT 8976</strain>
    </source>
</reference>